<proteinExistence type="predicted"/>
<reference evidence="2 3" key="1">
    <citation type="journal article" date="2012" name="Genome Biol.">
        <title>Genome and low-iron response of an oceanic diatom adapted to chronic iron limitation.</title>
        <authorList>
            <person name="Lommer M."/>
            <person name="Specht M."/>
            <person name="Roy A.S."/>
            <person name="Kraemer L."/>
            <person name="Andreson R."/>
            <person name="Gutowska M.A."/>
            <person name="Wolf J."/>
            <person name="Bergner S.V."/>
            <person name="Schilhabel M.B."/>
            <person name="Klostermeier U.C."/>
            <person name="Beiko R.G."/>
            <person name="Rosenstiel P."/>
            <person name="Hippler M."/>
            <person name="Laroche J."/>
        </authorList>
    </citation>
    <scope>NUCLEOTIDE SEQUENCE [LARGE SCALE GENOMIC DNA]</scope>
    <source>
        <strain evidence="2 3">CCMP1005</strain>
    </source>
</reference>
<gene>
    <name evidence="2" type="ORF">THAOC_02201</name>
</gene>
<comment type="caution">
    <text evidence="2">The sequence shown here is derived from an EMBL/GenBank/DDBJ whole genome shotgun (WGS) entry which is preliminary data.</text>
</comment>
<sequence>MPSAKKLRGKMKKKAKEQRRGAPAVDAGPVRTFTSSDFLAPGNLDDSGNAVPRDSSGQTTRMQSIQGSGRPSPFICINMGKVISVVWDSQPQLICLPPDGYWAANDSELSGLTELGLLGALLFRVHYGFDENCEESFAGLDDASIQQTLSRWFNTLVSISLSRVRRETKLIPKYLERYIPHPFYFGVEEEHDPKTWIALVFCKVADCLITCDSFYKSTMLYQGVVNNVIRVLVSIVRVHNNEDGVMGLDVNYDEYYPHAAMKLLVDHEDFLKFTCKEMMNKSKLDHGSD</sequence>
<keyword evidence="3" id="KW-1185">Reference proteome</keyword>
<name>K0TQH5_THAOC</name>
<evidence type="ECO:0000313" key="3">
    <source>
        <dbReference type="Proteomes" id="UP000266841"/>
    </source>
</evidence>
<feature type="compositionally biased region" description="Polar residues" evidence="1">
    <location>
        <begin position="55"/>
        <end position="68"/>
    </location>
</feature>
<dbReference type="AlphaFoldDB" id="K0TQH5"/>
<evidence type="ECO:0000256" key="1">
    <source>
        <dbReference type="SAM" id="MobiDB-lite"/>
    </source>
</evidence>
<feature type="region of interest" description="Disordered" evidence="1">
    <location>
        <begin position="1"/>
        <end position="68"/>
    </location>
</feature>
<accession>K0TQH5</accession>
<dbReference type="Proteomes" id="UP000266841">
    <property type="component" value="Unassembled WGS sequence"/>
</dbReference>
<feature type="non-terminal residue" evidence="2">
    <location>
        <position position="289"/>
    </location>
</feature>
<organism evidence="2 3">
    <name type="scientific">Thalassiosira oceanica</name>
    <name type="common">Marine diatom</name>
    <dbReference type="NCBI Taxonomy" id="159749"/>
    <lineage>
        <taxon>Eukaryota</taxon>
        <taxon>Sar</taxon>
        <taxon>Stramenopiles</taxon>
        <taxon>Ochrophyta</taxon>
        <taxon>Bacillariophyta</taxon>
        <taxon>Coscinodiscophyceae</taxon>
        <taxon>Thalassiosirophycidae</taxon>
        <taxon>Thalassiosirales</taxon>
        <taxon>Thalassiosiraceae</taxon>
        <taxon>Thalassiosira</taxon>
    </lineage>
</organism>
<dbReference type="EMBL" id="AGNL01002564">
    <property type="protein sequence ID" value="EJK76057.1"/>
    <property type="molecule type" value="Genomic_DNA"/>
</dbReference>
<protein>
    <submittedName>
        <fullName evidence="2">Uncharacterized protein</fullName>
    </submittedName>
</protein>
<feature type="compositionally biased region" description="Basic residues" evidence="1">
    <location>
        <begin position="1"/>
        <end position="17"/>
    </location>
</feature>
<evidence type="ECO:0000313" key="2">
    <source>
        <dbReference type="EMBL" id="EJK76057.1"/>
    </source>
</evidence>